<dbReference type="InterPro" id="IPR018490">
    <property type="entry name" value="cNMP-bd_dom_sf"/>
</dbReference>
<feature type="domain" description="Cyclic nucleotide-binding" evidence="1">
    <location>
        <begin position="11"/>
        <end position="57"/>
    </location>
</feature>
<evidence type="ECO:0000313" key="3">
    <source>
        <dbReference type="Proteomes" id="UP000039370"/>
    </source>
</evidence>
<evidence type="ECO:0000313" key="2">
    <source>
        <dbReference type="EMBL" id="CEN51400.1"/>
    </source>
</evidence>
<dbReference type="Gene3D" id="2.60.120.10">
    <property type="entry name" value="Jelly Rolls"/>
    <property type="match status" value="1"/>
</dbReference>
<organism evidence="2 3">
    <name type="scientific">Capnocytophaga canimorsus</name>
    <dbReference type="NCBI Taxonomy" id="28188"/>
    <lineage>
        <taxon>Bacteria</taxon>
        <taxon>Pseudomonadati</taxon>
        <taxon>Bacteroidota</taxon>
        <taxon>Flavobacteriia</taxon>
        <taxon>Flavobacteriales</taxon>
        <taxon>Flavobacteriaceae</taxon>
        <taxon>Capnocytophaga</taxon>
    </lineage>
</organism>
<dbReference type="InterPro" id="IPR000595">
    <property type="entry name" value="cNMP-bd_dom"/>
</dbReference>
<sequence length="75" mass="8649">MLSSDIFKNPIFRVLSSRERAVFQANTTYLKFEEEEMFIKEGSMLFSVYFIVQGMVKGFATPKNGFSGFQALMIF</sequence>
<name>A0A0B7IHR0_9FLAO</name>
<dbReference type="SUPFAM" id="SSF51206">
    <property type="entry name" value="cAMP-binding domain-like"/>
    <property type="match status" value="1"/>
</dbReference>
<dbReference type="PROSITE" id="PS50042">
    <property type="entry name" value="CNMP_BINDING_3"/>
    <property type="match status" value="1"/>
</dbReference>
<accession>A0A0B7IHR0</accession>
<dbReference type="AlphaFoldDB" id="A0A0B7IHR0"/>
<dbReference type="EMBL" id="CDOK01000147">
    <property type="protein sequence ID" value="CEN51400.1"/>
    <property type="molecule type" value="Genomic_DNA"/>
</dbReference>
<reference evidence="3" key="1">
    <citation type="submission" date="2015-01" db="EMBL/GenBank/DDBJ databases">
        <authorList>
            <person name="MANFREDI Pablo"/>
        </authorList>
    </citation>
    <scope>NUCLEOTIDE SEQUENCE [LARGE SCALE GENOMIC DNA]</scope>
    <source>
        <strain evidence="3">Cc11</strain>
    </source>
</reference>
<dbReference type="Proteomes" id="UP000039370">
    <property type="component" value="Unassembled WGS sequence"/>
</dbReference>
<proteinExistence type="predicted"/>
<gene>
    <name evidence="2" type="ORF">CCAN11_2300011</name>
</gene>
<dbReference type="InterPro" id="IPR014710">
    <property type="entry name" value="RmlC-like_jellyroll"/>
</dbReference>
<protein>
    <recommendedName>
        <fullName evidence="1">Cyclic nucleotide-binding domain-containing protein</fullName>
    </recommendedName>
</protein>
<evidence type="ECO:0000259" key="1">
    <source>
        <dbReference type="PROSITE" id="PS50042"/>
    </source>
</evidence>